<feature type="transmembrane region" description="Helical" evidence="8">
    <location>
        <begin position="484"/>
        <end position="504"/>
    </location>
</feature>
<keyword evidence="3" id="KW-0813">Transport</keyword>
<dbReference type="AlphaFoldDB" id="A0A543AU08"/>
<feature type="transmembrane region" description="Helical" evidence="8">
    <location>
        <begin position="430"/>
        <end position="447"/>
    </location>
</feature>
<feature type="transmembrane region" description="Helical" evidence="8">
    <location>
        <begin position="256"/>
        <end position="289"/>
    </location>
</feature>
<feature type="transmembrane region" description="Helical" evidence="8">
    <location>
        <begin position="140"/>
        <end position="159"/>
    </location>
</feature>
<dbReference type="InParanoid" id="A0A543AU08"/>
<accession>A0A543AU08</accession>
<evidence type="ECO:0000256" key="4">
    <source>
        <dbReference type="ARBA" id="ARBA00022475"/>
    </source>
</evidence>
<dbReference type="FunFam" id="1.10.3470.10:FF:000001">
    <property type="entry name" value="Vitamin B12 ABC transporter permease BtuC"/>
    <property type="match status" value="1"/>
</dbReference>
<evidence type="ECO:0000256" key="8">
    <source>
        <dbReference type="SAM" id="Phobius"/>
    </source>
</evidence>
<name>A0A543AU08_9ACTN</name>
<dbReference type="PANTHER" id="PTHR30472">
    <property type="entry name" value="FERRIC ENTEROBACTIN TRANSPORT SYSTEM PERMEASE PROTEIN"/>
    <property type="match status" value="1"/>
</dbReference>
<keyword evidence="7 8" id="KW-0472">Membrane</keyword>
<evidence type="ECO:0000256" key="5">
    <source>
        <dbReference type="ARBA" id="ARBA00022692"/>
    </source>
</evidence>
<feature type="transmembrane region" description="Helical" evidence="8">
    <location>
        <begin position="301"/>
        <end position="321"/>
    </location>
</feature>
<dbReference type="CDD" id="cd06550">
    <property type="entry name" value="TM_ABC_iron-siderophores_like"/>
    <property type="match status" value="2"/>
</dbReference>
<keyword evidence="6 8" id="KW-1133">Transmembrane helix</keyword>
<sequence length="698" mass="70377">MTLTGERLASVSTDGEPPPPQRISIPALIALIGAILAGIVVLAGIHLTQGTADVGVADLWAWVTGSADDQAAAIVIASRLPRLTAALVVGLGLGAAGCVMQSISRNPLAAPDTLAVNAGAHLSLVVAATFGISAPFLGQLGLAFAGGLAAALLVLVLTGTEYGTVRLVLGGSAVALALTAVTTSLMILFPFEARGLYAWASGTLGVNGFGGISLMAPIVAAGIGVLLLLGRRLDLLMLGDDEARALGVPVRQTQLMALLVGVLLATAAVALTGPIGFIGLAAPALIRLLSSRVPGLHRHRALIPVSGLAAVALLLAADVGLRTMLGAQTAVQVPTGVMTSIVGAIFLVVLAFRLRSGRLSGAGSTLDVRGIGVRYPKIVVSTLVALLIAAVLVSLLIGDRMLLLGDVANWVTGQAGPLVSGVMETRAPRVLAALLAGIALATAGAAIQGVTRNPLAEPAIIGVSGGASVGAVLVVTLVPLAGFWMLAGAAGLGALLAAAIVFGLAARSGFATDRLVLIGVGVSYGTAALVTLLIVVTDPFNATKALTWLSGSTYGRTVEHLIPLSIGCLVLVPLVFLAHRQLDLLSVDDDTPRMLGVNVPAARFGLLISAVLLTAVAVAGIGVIGFVGLVGPHAARMLMGRRHSRVIPVGALLGGTLVVIADLVGRTVISPDQLPAGLMTAIIGAPYFFWLLYRSRAT</sequence>
<dbReference type="GO" id="GO:0022857">
    <property type="term" value="F:transmembrane transporter activity"/>
    <property type="evidence" value="ECO:0007669"/>
    <property type="project" value="InterPro"/>
</dbReference>
<feature type="transmembrane region" description="Helical" evidence="8">
    <location>
        <begin position="560"/>
        <end position="578"/>
    </location>
</feature>
<protein>
    <submittedName>
        <fullName evidence="9">Iron complex transport system permease protein</fullName>
    </submittedName>
</protein>
<feature type="transmembrane region" description="Helical" evidence="8">
    <location>
        <begin position="23"/>
        <end position="45"/>
    </location>
</feature>
<reference evidence="9 10" key="1">
    <citation type="submission" date="2019-06" db="EMBL/GenBank/DDBJ databases">
        <title>Sequencing the genomes of 1000 actinobacteria strains.</title>
        <authorList>
            <person name="Klenk H.-P."/>
        </authorList>
    </citation>
    <scope>NUCLEOTIDE SEQUENCE [LARGE SCALE GENOMIC DNA]</scope>
    <source>
        <strain evidence="9 10">DSM 45928</strain>
    </source>
</reference>
<dbReference type="RefSeq" id="WP_246100010.1">
    <property type="nucleotide sequence ID" value="NZ_JBHTGS010000001.1"/>
</dbReference>
<feature type="transmembrane region" description="Helical" evidence="8">
    <location>
        <begin position="646"/>
        <end position="664"/>
    </location>
</feature>
<keyword evidence="5 8" id="KW-0812">Transmembrane</keyword>
<dbReference type="Gene3D" id="1.10.3470.10">
    <property type="entry name" value="ABC transporter involved in vitamin B12 uptake, BtuC"/>
    <property type="match status" value="2"/>
</dbReference>
<feature type="transmembrane region" description="Helical" evidence="8">
    <location>
        <begin position="676"/>
        <end position="693"/>
    </location>
</feature>
<feature type="transmembrane region" description="Helical" evidence="8">
    <location>
        <begin position="516"/>
        <end position="540"/>
    </location>
</feature>
<feature type="transmembrane region" description="Helical" evidence="8">
    <location>
        <begin position="459"/>
        <end position="478"/>
    </location>
</feature>
<proteinExistence type="inferred from homology"/>
<keyword evidence="4" id="KW-1003">Cell membrane</keyword>
<dbReference type="PANTHER" id="PTHR30472:SF37">
    <property type="entry name" value="FE(3+) DICITRATE TRANSPORT SYSTEM PERMEASE PROTEIN FECD-RELATED"/>
    <property type="match status" value="1"/>
</dbReference>
<dbReference type="Proteomes" id="UP000317043">
    <property type="component" value="Unassembled WGS sequence"/>
</dbReference>
<feature type="transmembrane region" description="Helical" evidence="8">
    <location>
        <begin position="165"/>
        <end position="189"/>
    </location>
</feature>
<evidence type="ECO:0000256" key="7">
    <source>
        <dbReference type="ARBA" id="ARBA00023136"/>
    </source>
</evidence>
<feature type="transmembrane region" description="Helical" evidence="8">
    <location>
        <begin position="604"/>
        <end position="626"/>
    </location>
</feature>
<dbReference type="GO" id="GO:0033214">
    <property type="term" value="P:siderophore-iron import into cell"/>
    <property type="evidence" value="ECO:0007669"/>
    <property type="project" value="TreeGrafter"/>
</dbReference>
<gene>
    <name evidence="9" type="ORF">FB566_1578</name>
</gene>
<evidence type="ECO:0000313" key="9">
    <source>
        <dbReference type="EMBL" id="TQL76058.1"/>
    </source>
</evidence>
<comment type="similarity">
    <text evidence="2">Belongs to the binding-protein-dependent transport system permease family. FecCD subfamily.</text>
</comment>
<dbReference type="NCBIfam" id="NF007867">
    <property type="entry name" value="PRK10577.1-3"/>
    <property type="match status" value="1"/>
</dbReference>
<keyword evidence="10" id="KW-1185">Reference proteome</keyword>
<comment type="subcellular location">
    <subcellularLocation>
        <location evidence="1">Cell membrane</location>
        <topology evidence="1">Multi-pass membrane protein</topology>
    </subcellularLocation>
</comment>
<evidence type="ECO:0000313" key="10">
    <source>
        <dbReference type="Proteomes" id="UP000317043"/>
    </source>
</evidence>
<feature type="transmembrane region" description="Helical" evidence="8">
    <location>
        <begin position="333"/>
        <end position="354"/>
    </location>
</feature>
<dbReference type="InterPro" id="IPR000522">
    <property type="entry name" value="ABC_transptr_permease_BtuC"/>
</dbReference>
<dbReference type="EMBL" id="VFOW01000001">
    <property type="protein sequence ID" value="TQL76058.1"/>
    <property type="molecule type" value="Genomic_DNA"/>
</dbReference>
<evidence type="ECO:0000256" key="2">
    <source>
        <dbReference type="ARBA" id="ARBA00007935"/>
    </source>
</evidence>
<evidence type="ECO:0000256" key="3">
    <source>
        <dbReference type="ARBA" id="ARBA00022448"/>
    </source>
</evidence>
<organism evidence="9 10">
    <name type="scientific">Stackebrandtia endophytica</name>
    <dbReference type="NCBI Taxonomy" id="1496996"/>
    <lineage>
        <taxon>Bacteria</taxon>
        <taxon>Bacillati</taxon>
        <taxon>Actinomycetota</taxon>
        <taxon>Actinomycetes</taxon>
        <taxon>Glycomycetales</taxon>
        <taxon>Glycomycetaceae</taxon>
        <taxon>Stackebrandtia</taxon>
    </lineage>
</organism>
<feature type="transmembrane region" description="Helical" evidence="8">
    <location>
        <begin position="83"/>
        <end position="103"/>
    </location>
</feature>
<feature type="transmembrane region" description="Helical" evidence="8">
    <location>
        <begin position="196"/>
        <end position="229"/>
    </location>
</feature>
<dbReference type="InterPro" id="IPR037294">
    <property type="entry name" value="ABC_BtuC-like"/>
</dbReference>
<evidence type="ECO:0000256" key="1">
    <source>
        <dbReference type="ARBA" id="ARBA00004651"/>
    </source>
</evidence>
<evidence type="ECO:0000256" key="6">
    <source>
        <dbReference type="ARBA" id="ARBA00022989"/>
    </source>
</evidence>
<comment type="caution">
    <text evidence="9">The sequence shown here is derived from an EMBL/GenBank/DDBJ whole genome shotgun (WGS) entry which is preliminary data.</text>
</comment>
<dbReference type="Pfam" id="PF01032">
    <property type="entry name" value="FecCD"/>
    <property type="match status" value="2"/>
</dbReference>
<dbReference type="GO" id="GO:0005886">
    <property type="term" value="C:plasma membrane"/>
    <property type="evidence" value="ECO:0007669"/>
    <property type="project" value="UniProtKB-SubCell"/>
</dbReference>
<feature type="transmembrane region" description="Helical" evidence="8">
    <location>
        <begin position="375"/>
        <end position="397"/>
    </location>
</feature>
<dbReference type="SUPFAM" id="SSF81345">
    <property type="entry name" value="ABC transporter involved in vitamin B12 uptake, BtuC"/>
    <property type="match status" value="2"/>
</dbReference>